<feature type="domain" description="GST N-terminal" evidence="1">
    <location>
        <begin position="1"/>
        <end position="81"/>
    </location>
</feature>
<reference evidence="4" key="1">
    <citation type="journal article" date="2021" name="Syst. Appl. Microbiol.">
        <title>Roseomonas hellenica sp. nov., isolated from roots of wild-growing Alkanna tinctoria.</title>
        <authorList>
            <person name="Rat A."/>
            <person name="Naranjo H.D."/>
            <person name="Lebbe L."/>
            <person name="Cnockaert M."/>
            <person name="Krigas N."/>
            <person name="Grigoriadou K."/>
            <person name="Maloupa E."/>
            <person name="Willems A."/>
        </authorList>
    </citation>
    <scope>NUCLEOTIDE SEQUENCE [LARGE SCALE GENOMIC DNA]</scope>
    <source>
        <strain evidence="4">LMG 31523</strain>
    </source>
</reference>
<evidence type="ECO:0000313" key="3">
    <source>
        <dbReference type="EMBL" id="MBR0667818.1"/>
    </source>
</evidence>
<dbReference type="PROSITE" id="PS50405">
    <property type="entry name" value="GST_CTER"/>
    <property type="match status" value="1"/>
</dbReference>
<dbReference type="PANTHER" id="PTHR44051">
    <property type="entry name" value="GLUTATHIONE S-TRANSFERASE-RELATED"/>
    <property type="match status" value="1"/>
</dbReference>
<accession>A0ABS5F5G9</accession>
<dbReference type="RefSeq" id="WP_211855594.1">
    <property type="nucleotide sequence ID" value="NZ_JAAGBB010000041.1"/>
</dbReference>
<dbReference type="InterPro" id="IPR036282">
    <property type="entry name" value="Glutathione-S-Trfase_C_sf"/>
</dbReference>
<evidence type="ECO:0000259" key="2">
    <source>
        <dbReference type="PROSITE" id="PS50405"/>
    </source>
</evidence>
<keyword evidence="4" id="KW-1185">Reference proteome</keyword>
<dbReference type="SFLD" id="SFLDS00019">
    <property type="entry name" value="Glutathione_Transferase_(cytos"/>
    <property type="match status" value="1"/>
</dbReference>
<dbReference type="InterPro" id="IPR036249">
    <property type="entry name" value="Thioredoxin-like_sf"/>
</dbReference>
<comment type="caution">
    <text evidence="3">The sequence shown here is derived from an EMBL/GenBank/DDBJ whole genome shotgun (WGS) entry which is preliminary data.</text>
</comment>
<dbReference type="Gene3D" id="1.20.1050.10">
    <property type="match status" value="1"/>
</dbReference>
<dbReference type="InterPro" id="IPR004045">
    <property type="entry name" value="Glutathione_S-Trfase_N"/>
</dbReference>
<organism evidence="3 4">
    <name type="scientific">Plastoroseomonas hellenica</name>
    <dbReference type="NCBI Taxonomy" id="2687306"/>
    <lineage>
        <taxon>Bacteria</taxon>
        <taxon>Pseudomonadati</taxon>
        <taxon>Pseudomonadota</taxon>
        <taxon>Alphaproteobacteria</taxon>
        <taxon>Acetobacterales</taxon>
        <taxon>Acetobacteraceae</taxon>
        <taxon>Plastoroseomonas</taxon>
    </lineage>
</organism>
<dbReference type="Pfam" id="PF13409">
    <property type="entry name" value="GST_N_2"/>
    <property type="match status" value="1"/>
</dbReference>
<dbReference type="Pfam" id="PF00043">
    <property type="entry name" value="GST_C"/>
    <property type="match status" value="1"/>
</dbReference>
<evidence type="ECO:0000259" key="1">
    <source>
        <dbReference type="PROSITE" id="PS50404"/>
    </source>
</evidence>
<proteinExistence type="predicted"/>
<feature type="domain" description="GST C-terminal" evidence="2">
    <location>
        <begin position="86"/>
        <end position="208"/>
    </location>
</feature>
<dbReference type="Proteomes" id="UP001196870">
    <property type="component" value="Unassembled WGS sequence"/>
</dbReference>
<dbReference type="InterPro" id="IPR004046">
    <property type="entry name" value="GST_C"/>
</dbReference>
<protein>
    <submittedName>
        <fullName evidence="3">Glutathione S-transferase</fullName>
    </submittedName>
</protein>
<dbReference type="CDD" id="cd03047">
    <property type="entry name" value="GST_N_2"/>
    <property type="match status" value="1"/>
</dbReference>
<dbReference type="Gene3D" id="3.40.30.10">
    <property type="entry name" value="Glutaredoxin"/>
    <property type="match status" value="1"/>
</dbReference>
<dbReference type="SUPFAM" id="SSF52833">
    <property type="entry name" value="Thioredoxin-like"/>
    <property type="match status" value="1"/>
</dbReference>
<dbReference type="SFLD" id="SFLDG00358">
    <property type="entry name" value="Main_(cytGST)"/>
    <property type="match status" value="1"/>
</dbReference>
<dbReference type="InterPro" id="IPR040079">
    <property type="entry name" value="Glutathione_S-Trfase"/>
</dbReference>
<sequence>MLRILGKAASINVRKVLWTCREIGIAYEREDWGSGFAATDTPGFLALNPNGLVPVILDDGGALWESNTICRYLAGRHGRADLLSLEPRARAGVEQWMDWQATELNGSWRYAFMALVRQDPGFQDPAQIEAGARGWNRTMGILDRRLARTGAFAAGAAFTLADVVLGLSVNRWLMTPLPERPDYAGVMAYHARLCARPAFLEHGCNGIP</sequence>
<dbReference type="PROSITE" id="PS50404">
    <property type="entry name" value="GST_NTER"/>
    <property type="match status" value="1"/>
</dbReference>
<dbReference type="PANTHER" id="PTHR44051:SF19">
    <property type="entry name" value="DISULFIDE-BOND OXIDOREDUCTASE YFCG"/>
    <property type="match status" value="1"/>
</dbReference>
<dbReference type="EMBL" id="JAAGBB010000041">
    <property type="protein sequence ID" value="MBR0667818.1"/>
    <property type="molecule type" value="Genomic_DNA"/>
</dbReference>
<dbReference type="SUPFAM" id="SSF47616">
    <property type="entry name" value="GST C-terminal domain-like"/>
    <property type="match status" value="1"/>
</dbReference>
<dbReference type="SFLD" id="SFLDG01150">
    <property type="entry name" value="Main.1:_Beta-like"/>
    <property type="match status" value="1"/>
</dbReference>
<gene>
    <name evidence="3" type="ORF">GXW71_25915</name>
</gene>
<evidence type="ECO:0000313" key="4">
    <source>
        <dbReference type="Proteomes" id="UP001196870"/>
    </source>
</evidence>
<name>A0ABS5F5G9_9PROT</name>
<dbReference type="InterPro" id="IPR010987">
    <property type="entry name" value="Glutathione-S-Trfase_C-like"/>
</dbReference>